<dbReference type="Proteomes" id="UP001608902">
    <property type="component" value="Unassembled WGS sequence"/>
</dbReference>
<keyword evidence="3" id="KW-1185">Reference proteome</keyword>
<dbReference type="CDD" id="cd00177">
    <property type="entry name" value="START"/>
    <property type="match status" value="1"/>
</dbReference>
<proteinExistence type="predicted"/>
<dbReference type="PROSITE" id="PS50848">
    <property type="entry name" value="START"/>
    <property type="match status" value="1"/>
</dbReference>
<dbReference type="Gene3D" id="3.30.530.20">
    <property type="match status" value="1"/>
</dbReference>
<dbReference type="PANTHER" id="PTHR46121">
    <property type="entry name" value="STEROIDOGENIC ACUTE REGULATORY PROTEIN-LIKE"/>
    <property type="match status" value="1"/>
</dbReference>
<name>A0ABD6EUR4_9BILA</name>
<reference evidence="2 3" key="1">
    <citation type="submission" date="2024-08" db="EMBL/GenBank/DDBJ databases">
        <title>Gnathostoma spinigerum genome.</title>
        <authorList>
            <person name="Gonzalez-Bertolin B."/>
            <person name="Monzon S."/>
            <person name="Zaballos A."/>
            <person name="Jimenez P."/>
            <person name="Dekumyoy P."/>
            <person name="Varona S."/>
            <person name="Cuesta I."/>
            <person name="Sumanam S."/>
            <person name="Adisakwattana P."/>
            <person name="Gasser R.B."/>
            <person name="Hernandez-Gonzalez A."/>
            <person name="Young N.D."/>
            <person name="Perteguer M.J."/>
        </authorList>
    </citation>
    <scope>NUCLEOTIDE SEQUENCE [LARGE SCALE GENOMIC DNA]</scope>
    <source>
        <strain evidence="2">AL3</strain>
        <tissue evidence="2">Liver</tissue>
    </source>
</reference>
<dbReference type="InterPro" id="IPR023393">
    <property type="entry name" value="START-like_dom_sf"/>
</dbReference>
<protein>
    <recommendedName>
        <fullName evidence="1">START domain-containing protein</fullName>
    </recommendedName>
</protein>
<feature type="domain" description="START" evidence="1">
    <location>
        <begin position="45"/>
        <end position="230"/>
    </location>
</feature>
<organism evidence="2 3">
    <name type="scientific">Gnathostoma spinigerum</name>
    <dbReference type="NCBI Taxonomy" id="75299"/>
    <lineage>
        <taxon>Eukaryota</taxon>
        <taxon>Metazoa</taxon>
        <taxon>Ecdysozoa</taxon>
        <taxon>Nematoda</taxon>
        <taxon>Chromadorea</taxon>
        <taxon>Rhabditida</taxon>
        <taxon>Spirurina</taxon>
        <taxon>Gnathostomatomorpha</taxon>
        <taxon>Gnathostomatoidea</taxon>
        <taxon>Gnathostomatidae</taxon>
        <taxon>Gnathostoma</taxon>
    </lineage>
</organism>
<dbReference type="InterPro" id="IPR051869">
    <property type="entry name" value="STARD3"/>
</dbReference>
<comment type="caution">
    <text evidence="2">The sequence shown here is derived from an EMBL/GenBank/DDBJ whole genome shotgun (WGS) entry which is preliminary data.</text>
</comment>
<dbReference type="PANTHER" id="PTHR46121:SF3">
    <property type="entry name" value="STEROIDOGENIC ACUTE REGULATORY-LIKE PROTEIN 1"/>
    <property type="match status" value="1"/>
</dbReference>
<dbReference type="EMBL" id="JBGFUD010006088">
    <property type="protein sequence ID" value="MFH4980788.1"/>
    <property type="molecule type" value="Genomic_DNA"/>
</dbReference>
<dbReference type="AlphaFoldDB" id="A0ABD6EUR4"/>
<dbReference type="SMART" id="SM00234">
    <property type="entry name" value="START"/>
    <property type="match status" value="1"/>
</dbReference>
<evidence type="ECO:0000313" key="2">
    <source>
        <dbReference type="EMBL" id="MFH4980788.1"/>
    </source>
</evidence>
<dbReference type="SUPFAM" id="SSF55961">
    <property type="entry name" value="Bet v1-like"/>
    <property type="match status" value="1"/>
</dbReference>
<evidence type="ECO:0000259" key="1">
    <source>
        <dbReference type="PROSITE" id="PS50848"/>
    </source>
</evidence>
<dbReference type="Pfam" id="PF01852">
    <property type="entry name" value="START"/>
    <property type="match status" value="1"/>
</dbReference>
<sequence length="232" mass="26508">MATIEVLGVKDTIGEENKQYEKALKSAEEAFKEVYGILEADNFISKEGWKKEVESDKDVVYSKRTDTGKLFAIRSEMPGDVEMVFNDLFNGFNEIPQWHSKVEFSKYVARPTEHVNIVHYGTREFLTVSGRDYVTVEIYRKTNEKTYVMAGKSIELPDLPEKKPFVRADMRIGGGRLTQKEGDPGTTIIDYLLCLDLKGNLPMDLINKFMGRLILLDYAELRKHLAKLKAAK</sequence>
<gene>
    <name evidence="2" type="ORF">AB6A40_007497</name>
</gene>
<accession>A0ABD6EUR4</accession>
<dbReference type="InterPro" id="IPR002913">
    <property type="entry name" value="START_lipid-bd_dom"/>
</dbReference>
<evidence type="ECO:0000313" key="3">
    <source>
        <dbReference type="Proteomes" id="UP001608902"/>
    </source>
</evidence>